<comment type="caution">
    <text evidence="1">The sequence shown here is derived from an EMBL/GenBank/DDBJ whole genome shotgun (WGS) entry which is preliminary data.</text>
</comment>
<sequence>ESPSSALIKAKSEARRAQSYIQMHWMDLRDQGRLRTGKSA</sequence>
<dbReference type="EMBL" id="BARW01028509">
    <property type="protein sequence ID" value="GAJ13698.1"/>
    <property type="molecule type" value="Genomic_DNA"/>
</dbReference>
<name>X1U810_9ZZZZ</name>
<dbReference type="AlphaFoldDB" id="X1U810"/>
<evidence type="ECO:0000313" key="1">
    <source>
        <dbReference type="EMBL" id="GAJ13698.1"/>
    </source>
</evidence>
<protein>
    <submittedName>
        <fullName evidence="1">Uncharacterized protein</fullName>
    </submittedName>
</protein>
<organism evidence="1">
    <name type="scientific">marine sediment metagenome</name>
    <dbReference type="NCBI Taxonomy" id="412755"/>
    <lineage>
        <taxon>unclassified sequences</taxon>
        <taxon>metagenomes</taxon>
        <taxon>ecological metagenomes</taxon>
    </lineage>
</organism>
<proteinExistence type="predicted"/>
<reference evidence="1" key="1">
    <citation type="journal article" date="2014" name="Front. Microbiol.">
        <title>High frequency of phylogenetically diverse reductive dehalogenase-homologous genes in deep subseafloor sedimentary metagenomes.</title>
        <authorList>
            <person name="Kawai M."/>
            <person name="Futagami T."/>
            <person name="Toyoda A."/>
            <person name="Takaki Y."/>
            <person name="Nishi S."/>
            <person name="Hori S."/>
            <person name="Arai W."/>
            <person name="Tsubouchi T."/>
            <person name="Morono Y."/>
            <person name="Uchiyama I."/>
            <person name="Ito T."/>
            <person name="Fujiyama A."/>
            <person name="Inagaki F."/>
            <person name="Takami H."/>
        </authorList>
    </citation>
    <scope>NUCLEOTIDE SEQUENCE</scope>
    <source>
        <strain evidence="1">Expedition CK06-06</strain>
    </source>
</reference>
<gene>
    <name evidence="1" type="ORF">S12H4_46013</name>
</gene>
<accession>X1U810</accession>
<feature type="non-terminal residue" evidence="1">
    <location>
        <position position="1"/>
    </location>
</feature>